<name>A0A1Z5K065_FISSO</name>
<dbReference type="AlphaFoldDB" id="A0A1Z5K065"/>
<dbReference type="OrthoDB" id="10671113at2759"/>
<dbReference type="Proteomes" id="UP000198406">
    <property type="component" value="Unassembled WGS sequence"/>
</dbReference>
<evidence type="ECO:0000313" key="1">
    <source>
        <dbReference type="EMBL" id="GAX19512.1"/>
    </source>
</evidence>
<evidence type="ECO:0000313" key="2">
    <source>
        <dbReference type="Proteomes" id="UP000198406"/>
    </source>
</evidence>
<reference evidence="1 2" key="1">
    <citation type="journal article" date="2015" name="Plant Cell">
        <title>Oil accumulation by the oleaginous diatom Fistulifera solaris as revealed by the genome and transcriptome.</title>
        <authorList>
            <person name="Tanaka T."/>
            <person name="Maeda Y."/>
            <person name="Veluchamy A."/>
            <person name="Tanaka M."/>
            <person name="Abida H."/>
            <person name="Marechal E."/>
            <person name="Bowler C."/>
            <person name="Muto M."/>
            <person name="Sunaga Y."/>
            <person name="Tanaka M."/>
            <person name="Yoshino T."/>
            <person name="Taniguchi T."/>
            <person name="Fukuda Y."/>
            <person name="Nemoto M."/>
            <person name="Matsumoto M."/>
            <person name="Wong P.S."/>
            <person name="Aburatani S."/>
            <person name="Fujibuchi W."/>
        </authorList>
    </citation>
    <scope>NUCLEOTIDE SEQUENCE [LARGE SCALE GENOMIC DNA]</scope>
    <source>
        <strain evidence="1 2">JPCC DA0580</strain>
    </source>
</reference>
<keyword evidence="2" id="KW-1185">Reference proteome</keyword>
<gene>
    <name evidence="1" type="ORF">FisN_19Hh087</name>
</gene>
<protein>
    <submittedName>
        <fullName evidence="1">Uncharacterized protein</fullName>
    </submittedName>
</protein>
<comment type="caution">
    <text evidence="1">The sequence shown here is derived from an EMBL/GenBank/DDBJ whole genome shotgun (WGS) entry which is preliminary data.</text>
</comment>
<accession>A0A1Z5K065</accession>
<dbReference type="EMBL" id="BDSP01000137">
    <property type="protein sequence ID" value="GAX19512.1"/>
    <property type="molecule type" value="Genomic_DNA"/>
</dbReference>
<proteinExistence type="predicted"/>
<dbReference type="InParanoid" id="A0A1Z5K065"/>
<organism evidence="1 2">
    <name type="scientific">Fistulifera solaris</name>
    <name type="common">Oleaginous diatom</name>
    <dbReference type="NCBI Taxonomy" id="1519565"/>
    <lineage>
        <taxon>Eukaryota</taxon>
        <taxon>Sar</taxon>
        <taxon>Stramenopiles</taxon>
        <taxon>Ochrophyta</taxon>
        <taxon>Bacillariophyta</taxon>
        <taxon>Bacillariophyceae</taxon>
        <taxon>Bacillariophycidae</taxon>
        <taxon>Naviculales</taxon>
        <taxon>Naviculaceae</taxon>
        <taxon>Fistulifera</taxon>
    </lineage>
</organism>
<sequence>MSVTSDLRWKIDKLLRVRTPLYETERILIALLLWTLQWAQRSSLSPLLGRLLAQVYLHADGSETKFGPLGKILWDTWKSSGGMISDVPAAVYKWLEQEKDRDEFLRELVVRRLIFSNRMSEDEESNDCNTDIQDSEAVFQETFKQLLNQNTSPSVSSQEWASLFWNDERGKISFWTPLLQRWIESENDETLKSEEQPLKRIWATVLLETVMKHLSDKDVRMDWQVDDDVARTYAKFLMVCIVDPNDAHDSSLRTLAWSSLAMSIQASGWNWLLHSSVTSRLGKAHSMCTFIRLAAGEWKIQLERALQEATLAEETRIILQTCAQIIADGLTYLQQIASDEDVMSNSFSPEASLHLRRSMEEAMHTIVEFLTTEDAVKLPDILKTAVRNFGPFLTEWDVFLERNADTLLHALAISVDFCKDDLAVQNALLAGLTTVLASSEGDGSRIDALNQFHLLGHRLEDFLVSCFDQIGHGGEVSQQEGALQWCSQNVR</sequence>